<dbReference type="EMBL" id="CANTFM010002333">
    <property type="protein sequence ID" value="CAI5745903.1"/>
    <property type="molecule type" value="Genomic_DNA"/>
</dbReference>
<proteinExistence type="predicted"/>
<evidence type="ECO:0000313" key="1">
    <source>
        <dbReference type="EMBL" id="CAI5745903.1"/>
    </source>
</evidence>
<comment type="caution">
    <text evidence="1">The sequence shown here is derived from an EMBL/GenBank/DDBJ whole genome shotgun (WGS) entry which is preliminary data.</text>
</comment>
<gene>
    <name evidence="1" type="ORF">PDE001_LOCUS10937</name>
</gene>
<accession>A0AAV0VBJ7</accession>
<keyword evidence="2" id="KW-1185">Reference proteome</keyword>
<dbReference type="AlphaFoldDB" id="A0AAV0VBJ7"/>
<reference evidence="1" key="1">
    <citation type="submission" date="2022-12" db="EMBL/GenBank/DDBJ databases">
        <authorList>
            <person name="Webb A."/>
        </authorList>
    </citation>
    <scope>NUCLEOTIDE SEQUENCE</scope>
    <source>
        <strain evidence="1">Pd1</strain>
    </source>
</reference>
<name>A0AAV0VBJ7_9STRA</name>
<organism evidence="1 2">
    <name type="scientific">Peronospora destructor</name>
    <dbReference type="NCBI Taxonomy" id="86335"/>
    <lineage>
        <taxon>Eukaryota</taxon>
        <taxon>Sar</taxon>
        <taxon>Stramenopiles</taxon>
        <taxon>Oomycota</taxon>
        <taxon>Peronosporomycetes</taxon>
        <taxon>Peronosporales</taxon>
        <taxon>Peronosporaceae</taxon>
        <taxon>Peronospora</taxon>
    </lineage>
</organism>
<protein>
    <submittedName>
        <fullName evidence="1">Uncharacterized protein</fullName>
    </submittedName>
</protein>
<dbReference type="Proteomes" id="UP001162029">
    <property type="component" value="Unassembled WGS sequence"/>
</dbReference>
<evidence type="ECO:0000313" key="2">
    <source>
        <dbReference type="Proteomes" id="UP001162029"/>
    </source>
</evidence>
<sequence>MVVSLAEEVLSGVLQAAEQLQGAIVAAETGCIESLRWSGAIPLLLRDLGVQNMLQAEDLFVCETSETLRRLLSVQDVNKSDVHVVVLLSGFLWGYEALLRRLLALDVINRLTICSSLSERAHECYDFNKEEQDTTVAVTGARATQMMKFDEFAQELNKNMTFSMENRAESKHEEDLGLG</sequence>